<dbReference type="Pfam" id="PF13187">
    <property type="entry name" value="Fer4_9"/>
    <property type="match status" value="1"/>
</dbReference>
<name>A0A2T2X8R9_9FIRM</name>
<dbReference type="Pfam" id="PF07992">
    <property type="entry name" value="Pyr_redox_2"/>
    <property type="match status" value="1"/>
</dbReference>
<dbReference type="SUPFAM" id="SSF54862">
    <property type="entry name" value="4Fe-4S ferredoxins"/>
    <property type="match status" value="1"/>
</dbReference>
<dbReference type="InterPro" id="IPR028261">
    <property type="entry name" value="DPD_II"/>
</dbReference>
<protein>
    <submittedName>
        <fullName evidence="5">Pyridine nucleotide-disulfide oxidoreductase</fullName>
    </submittedName>
</protein>
<keyword evidence="2" id="KW-0408">Iron</keyword>
<comment type="caution">
    <text evidence="5">The sequence shown here is derived from an EMBL/GenBank/DDBJ whole genome shotgun (WGS) entry which is preliminary data.</text>
</comment>
<dbReference type="AlphaFoldDB" id="A0A2T2X8R9"/>
<dbReference type="GO" id="GO:0016491">
    <property type="term" value="F:oxidoreductase activity"/>
    <property type="evidence" value="ECO:0007669"/>
    <property type="project" value="InterPro"/>
</dbReference>
<evidence type="ECO:0000256" key="3">
    <source>
        <dbReference type="ARBA" id="ARBA00023014"/>
    </source>
</evidence>
<keyword evidence="1" id="KW-0479">Metal-binding</keyword>
<accession>A0A2T2X8R9</accession>
<feature type="domain" description="4Fe-4S ferredoxin-type" evidence="4">
    <location>
        <begin position="530"/>
        <end position="559"/>
    </location>
</feature>
<dbReference type="InterPro" id="IPR023753">
    <property type="entry name" value="FAD/NAD-binding_dom"/>
</dbReference>
<dbReference type="Gene3D" id="1.10.1060.10">
    <property type="entry name" value="Alpha-helical ferredoxin"/>
    <property type="match status" value="1"/>
</dbReference>
<organism evidence="5 6">
    <name type="scientific">Sulfobacillus benefaciens</name>
    <dbReference type="NCBI Taxonomy" id="453960"/>
    <lineage>
        <taxon>Bacteria</taxon>
        <taxon>Bacillati</taxon>
        <taxon>Bacillota</taxon>
        <taxon>Clostridia</taxon>
        <taxon>Eubacteriales</taxon>
        <taxon>Clostridiales Family XVII. Incertae Sedis</taxon>
        <taxon>Sulfobacillus</taxon>
    </lineage>
</organism>
<dbReference type="Pfam" id="PF14691">
    <property type="entry name" value="Fer4_20"/>
    <property type="match status" value="1"/>
</dbReference>
<dbReference type="InterPro" id="IPR017896">
    <property type="entry name" value="4Fe4S_Fe-S-bd"/>
</dbReference>
<gene>
    <name evidence="5" type="ORF">C7B43_04100</name>
</gene>
<dbReference type="InterPro" id="IPR009051">
    <property type="entry name" value="Helical_ferredxn"/>
</dbReference>
<proteinExistence type="predicted"/>
<dbReference type="Gene3D" id="3.30.70.20">
    <property type="match status" value="1"/>
</dbReference>
<dbReference type="InterPro" id="IPR017900">
    <property type="entry name" value="4Fe4S_Fe_S_CS"/>
</dbReference>
<evidence type="ECO:0000256" key="1">
    <source>
        <dbReference type="ARBA" id="ARBA00022723"/>
    </source>
</evidence>
<evidence type="ECO:0000313" key="5">
    <source>
        <dbReference type="EMBL" id="PSR30846.1"/>
    </source>
</evidence>
<evidence type="ECO:0000313" key="6">
    <source>
        <dbReference type="Proteomes" id="UP000242699"/>
    </source>
</evidence>
<reference evidence="5 6" key="1">
    <citation type="journal article" date="2014" name="BMC Genomics">
        <title>Comparison of environmental and isolate Sulfobacillus genomes reveals diverse carbon, sulfur, nitrogen, and hydrogen metabolisms.</title>
        <authorList>
            <person name="Justice N.B."/>
            <person name="Norman A."/>
            <person name="Brown C.T."/>
            <person name="Singh A."/>
            <person name="Thomas B.C."/>
            <person name="Banfield J.F."/>
        </authorList>
    </citation>
    <scope>NUCLEOTIDE SEQUENCE [LARGE SCALE GENOMIC DNA]</scope>
    <source>
        <strain evidence="5">AMDSBA1</strain>
    </source>
</reference>
<dbReference type="Gene3D" id="3.50.50.60">
    <property type="entry name" value="FAD/NAD(P)-binding domain"/>
    <property type="match status" value="2"/>
</dbReference>
<dbReference type="SUPFAM" id="SSF46548">
    <property type="entry name" value="alpha-helical ferredoxin"/>
    <property type="match status" value="1"/>
</dbReference>
<evidence type="ECO:0000256" key="2">
    <source>
        <dbReference type="ARBA" id="ARBA00023004"/>
    </source>
</evidence>
<dbReference type="PANTHER" id="PTHR42783">
    <property type="entry name" value="GLUTAMATE SYNTHASE [NADPH] SMALL CHAIN"/>
    <property type="match status" value="1"/>
</dbReference>
<dbReference type="PANTHER" id="PTHR42783:SF3">
    <property type="entry name" value="GLUTAMATE SYNTHASE [NADPH] SMALL CHAIN-RELATED"/>
    <property type="match status" value="1"/>
</dbReference>
<dbReference type="PRINTS" id="PR00419">
    <property type="entry name" value="ADXRDTASE"/>
</dbReference>
<dbReference type="EMBL" id="PXYT01000006">
    <property type="protein sequence ID" value="PSR30846.1"/>
    <property type="molecule type" value="Genomic_DNA"/>
</dbReference>
<evidence type="ECO:0000259" key="4">
    <source>
        <dbReference type="PROSITE" id="PS51379"/>
    </source>
</evidence>
<dbReference type="GO" id="GO:0046872">
    <property type="term" value="F:metal ion binding"/>
    <property type="evidence" value="ECO:0007669"/>
    <property type="project" value="UniProtKB-KW"/>
</dbReference>
<dbReference type="SUPFAM" id="SSF51971">
    <property type="entry name" value="Nucleotide-binding domain"/>
    <property type="match status" value="1"/>
</dbReference>
<keyword evidence="3" id="KW-0411">Iron-sulfur</keyword>
<dbReference type="GO" id="GO:0051536">
    <property type="term" value="F:iron-sulfur cluster binding"/>
    <property type="evidence" value="ECO:0007669"/>
    <property type="project" value="UniProtKB-KW"/>
</dbReference>
<sequence length="580" mass="62599">MNDYTDGLPSSSAFLTTSYRDIHPSRVTVFDELNPLLTPDAAYTEALRCLECGSEDAPAPCTVVCPSDIDVAGFIAALARNDPRHAAEIIMSENPLGGTCARVCPTEELCEGACVLEERGRRPVSVGRLQRYATDKVLLSEGHGETRPLPEAKSGRVAVIGAGPAGLACAAQLAQQGYRVTVYEARSEPGGLVRFAIAPYRIMKTPLTEEMARIAQMGVTFRFNYPITCKEDLETIEKNADAVFLGVGLGNDINAGYPGSQLPGVWASLQFIEHIKTGRIPSVGNRVAVIGGGNTAIDVAREAKRMGAQEVTIVYRRTESEMPAYRAETEAARMEGIRFLWLTVPLRFLGHDRLQSIECRYARLGSPDESGRRYPEPIEGSEFEIEVDTAVLAAGQQPRREWVEWVPGLTMSGKHIRVNPHTGQTSHPKFFAGGDAVNGGTTVVQAVREGKIAAVGIQHFLELSDGPTIDDSQTSSVSQTSSAPAPLSPTMLYKQHEDVILAVNRSWCKGCNICVEHCPTSILALDDSQLVYVTDISRCIACGICAVFCPDFVFSLNVADTIAPVALWAGGIRQNSGLAD</sequence>
<feature type="domain" description="4Fe-4S ferredoxin-type" evidence="4">
    <location>
        <begin position="499"/>
        <end position="528"/>
    </location>
</feature>
<dbReference type="PROSITE" id="PS00198">
    <property type="entry name" value="4FE4S_FER_1"/>
    <property type="match status" value="1"/>
</dbReference>
<dbReference type="InterPro" id="IPR036188">
    <property type="entry name" value="FAD/NAD-bd_sf"/>
</dbReference>
<dbReference type="PROSITE" id="PS51379">
    <property type="entry name" value="4FE4S_FER_2"/>
    <property type="match status" value="2"/>
</dbReference>
<dbReference type="Proteomes" id="UP000242699">
    <property type="component" value="Unassembled WGS sequence"/>
</dbReference>